<dbReference type="GO" id="GO:0005634">
    <property type="term" value="C:nucleus"/>
    <property type="evidence" value="ECO:0007669"/>
    <property type="project" value="TreeGrafter"/>
</dbReference>
<organism evidence="1 2">
    <name type="scientific">Owenia fusiformis</name>
    <name type="common">Polychaete worm</name>
    <dbReference type="NCBI Taxonomy" id="6347"/>
    <lineage>
        <taxon>Eukaryota</taxon>
        <taxon>Metazoa</taxon>
        <taxon>Spiralia</taxon>
        <taxon>Lophotrochozoa</taxon>
        <taxon>Annelida</taxon>
        <taxon>Polychaeta</taxon>
        <taxon>Sedentaria</taxon>
        <taxon>Canalipalpata</taxon>
        <taxon>Sabellida</taxon>
        <taxon>Oweniida</taxon>
        <taxon>Oweniidae</taxon>
        <taxon>Owenia</taxon>
    </lineage>
</organism>
<name>A0A8J1U388_OWEFU</name>
<keyword evidence="2" id="KW-1185">Reference proteome</keyword>
<dbReference type="Proteomes" id="UP000749559">
    <property type="component" value="Unassembled WGS sequence"/>
</dbReference>
<dbReference type="OrthoDB" id="16955at2759"/>
<reference evidence="1" key="1">
    <citation type="submission" date="2022-03" db="EMBL/GenBank/DDBJ databases">
        <authorList>
            <person name="Martin C."/>
        </authorList>
    </citation>
    <scope>NUCLEOTIDE SEQUENCE</scope>
</reference>
<protein>
    <submittedName>
        <fullName evidence="1">Uncharacterized protein</fullName>
    </submittedName>
</protein>
<accession>A0A8J1U388</accession>
<gene>
    <name evidence="1" type="ORF">OFUS_LOCUS16066</name>
</gene>
<evidence type="ECO:0000313" key="2">
    <source>
        <dbReference type="Proteomes" id="UP000749559"/>
    </source>
</evidence>
<dbReference type="Pfam" id="PF05427">
    <property type="entry name" value="FIBP"/>
    <property type="match status" value="1"/>
</dbReference>
<proteinExistence type="predicted"/>
<sequence>MVDVDVFVSNNALIDMDIYHLWLDGYSAHEATRIQQKRGIQQLYGATSDMLIEDIMDHYRMFTMLEKFLQTPQKLASQKIFQIKPEMQKALIEKYYEFNPLVVRELLGKKLSSKHRKDLDDVSEKTKVPLKSCRRQFDNIKRVFKTVEEMLGSLVENIKQNYLVSDELANKYAAIVFITNNRFETGKRKLFYLSLDDFVCCAMHMISRWSYSAMECKHHHDMDVDLDISFLQDCRELRTLQEKEILDEHKTLTCRSLQGKISDKSLADLDSNFKNMSKILVNIAYNMNHARELKDIFIDLVEKFIEPCRQVGWTYTELETFLNVYGETCWHLDTFPRGQQALLKTWDRYINTISTCILQMYHT</sequence>
<evidence type="ECO:0000313" key="1">
    <source>
        <dbReference type="EMBL" id="CAH1790912.1"/>
    </source>
</evidence>
<dbReference type="PANTHER" id="PTHR13223:SF2">
    <property type="entry name" value="ACIDIC FIBROBLAST GROWTH FACTOR INTRACELLULAR-BINDING PROTEIN"/>
    <property type="match status" value="1"/>
</dbReference>
<comment type="caution">
    <text evidence="1">The sequence shown here is derived from an EMBL/GenBank/DDBJ whole genome shotgun (WGS) entry which is preliminary data.</text>
</comment>
<dbReference type="EMBL" id="CAIIXF020000008">
    <property type="protein sequence ID" value="CAH1790912.1"/>
    <property type="molecule type" value="Genomic_DNA"/>
</dbReference>
<dbReference type="PANTHER" id="PTHR13223">
    <property type="entry name" value="ACIDIC FIBROBLAST GROWTH FACTOR INTRACELLULAR BINDING PROTEIN"/>
    <property type="match status" value="1"/>
</dbReference>
<dbReference type="AlphaFoldDB" id="A0A8J1U388"/>
<dbReference type="InterPro" id="IPR008614">
    <property type="entry name" value="FIBP"/>
</dbReference>